<keyword evidence="4" id="KW-1185">Reference proteome</keyword>
<dbReference type="AlphaFoldDB" id="A0A6P8DCU3"/>
<evidence type="ECO:0000256" key="1">
    <source>
        <dbReference type="ARBA" id="ARBA00023054"/>
    </source>
</evidence>
<feature type="coiled-coil region" evidence="2">
    <location>
        <begin position="531"/>
        <end position="558"/>
    </location>
</feature>
<feature type="region of interest" description="Disordered" evidence="3">
    <location>
        <begin position="259"/>
        <end position="360"/>
    </location>
</feature>
<dbReference type="PANTHER" id="PTHR31342">
    <property type="entry name" value="PROTEIN CHUP1, CHLOROPLASTIC"/>
    <property type="match status" value="1"/>
</dbReference>
<evidence type="ECO:0000313" key="5">
    <source>
        <dbReference type="RefSeq" id="XP_031392314.1"/>
    </source>
</evidence>
<feature type="compositionally biased region" description="Basic and acidic residues" evidence="3">
    <location>
        <begin position="259"/>
        <end position="273"/>
    </location>
</feature>
<evidence type="ECO:0000256" key="3">
    <source>
        <dbReference type="SAM" id="MobiDB-lite"/>
    </source>
</evidence>
<evidence type="ECO:0000313" key="4">
    <source>
        <dbReference type="Proteomes" id="UP000515151"/>
    </source>
</evidence>
<sequence length="658" mass="75007">MASEIYREMPMLLHNKSAPFQELLVISEDEVETEMENSCGWVGNIMLEVELRKKILIFRDFIDLPPCDPSSPIHNLMMRTVEDLYKLYPSIKPQNLILEKTELSIHEGLINLYDALKSVEGSWAINNSWISNFDDSTEDSLENDSLDQLGGRVLTKLHHLIKLAREMFDVMDDEEEYEDRGMQGTIFGDILNEWYSENKTTCSSPDTPTLLHLEFTEDPFFEPFLLPRRIQAVRQLKLLDSNMRSFSFNRLFHKQGHNLGKEINKEGGPKTDVQEVDEEPSVEKIHKDSADLDATIDNSNGMPRTRSLRDVKAPPLPPPTPNCSSPPHYQQPRSPHPPNPPPTPAFRGALKEVAPPPPPLPPGGMAKALRAKKANAKLKRSTQMGKLYQVLKGKLEGRNLRGNLSQRRKAQFGASSGQGMADAIAEMTKRSTYFHQIEEDVEKYSSSIEEVKTAITAFQTKDMAELVKFHQYVEQHLEKLTDETQVLARFEDFPTKKLEALRMAAALYLRLEGIHTELQSWKVEPPLNRLLNKIESYFNKIKEEIDSLERSKDEEMKRLNSHNIHFDFGIVDRIKESMVDVSSGCMELALKEQREINAASDTEKGSKANIKAKASIKMLWRAFQLAFRVYNFAGGQDDRADQLSKELAQEIEADPQQE</sequence>
<feature type="compositionally biased region" description="Basic and acidic residues" evidence="3">
    <location>
        <begin position="281"/>
        <end position="290"/>
    </location>
</feature>
<proteinExistence type="predicted"/>
<reference evidence="4" key="1">
    <citation type="journal article" date="2020" name="Plant Biotechnol. J.">
        <title>The pomegranate (Punica granatum L.) draft genome dissects genetic divergence between soft- and hard-seeded cultivars.</title>
        <authorList>
            <person name="Luo X."/>
            <person name="Li H."/>
            <person name="Wu Z."/>
            <person name="Yao W."/>
            <person name="Zhao P."/>
            <person name="Cao D."/>
            <person name="Yu H."/>
            <person name="Li K."/>
            <person name="Poudel K."/>
            <person name="Zhao D."/>
            <person name="Zhang F."/>
            <person name="Xia X."/>
            <person name="Chen L."/>
            <person name="Wang Q."/>
            <person name="Jing D."/>
            <person name="Cao S."/>
        </authorList>
    </citation>
    <scope>NUCLEOTIDE SEQUENCE [LARGE SCALE GENOMIC DNA]</scope>
    <source>
        <strain evidence="4">cv. Tunisia</strain>
    </source>
</reference>
<evidence type="ECO:0000256" key="2">
    <source>
        <dbReference type="SAM" id="Coils"/>
    </source>
</evidence>
<feature type="compositionally biased region" description="Pro residues" evidence="3">
    <location>
        <begin position="334"/>
        <end position="344"/>
    </location>
</feature>
<reference evidence="5" key="2">
    <citation type="submission" date="2025-08" db="UniProtKB">
        <authorList>
            <consortium name="RefSeq"/>
        </authorList>
    </citation>
    <scope>IDENTIFICATION</scope>
    <source>
        <tissue evidence="5">Leaf</tissue>
    </source>
</reference>
<keyword evidence="1 2" id="KW-0175">Coiled coil</keyword>
<dbReference type="GeneID" id="116204374"/>
<protein>
    <submittedName>
        <fullName evidence="5">Uncharacterized protein At4g04980-like</fullName>
    </submittedName>
</protein>
<dbReference type="InterPro" id="IPR040265">
    <property type="entry name" value="CHUP1/IPGA1-like"/>
</dbReference>
<name>A0A6P8DCU3_PUNGR</name>
<dbReference type="PANTHER" id="PTHR31342:SF16">
    <property type="entry name" value="TALIN_MIDDLE DOMAIN-CONTAINING PROTEIN"/>
    <property type="match status" value="1"/>
</dbReference>
<dbReference type="RefSeq" id="XP_031392314.1">
    <property type="nucleotide sequence ID" value="XM_031536454.1"/>
</dbReference>
<dbReference type="OrthoDB" id="2020598at2759"/>
<dbReference type="Proteomes" id="UP000515151">
    <property type="component" value="Chromosome 4"/>
</dbReference>
<accession>A0A6P8DCU3</accession>
<organism evidence="4 5">
    <name type="scientific">Punica granatum</name>
    <name type="common">Pomegranate</name>
    <dbReference type="NCBI Taxonomy" id="22663"/>
    <lineage>
        <taxon>Eukaryota</taxon>
        <taxon>Viridiplantae</taxon>
        <taxon>Streptophyta</taxon>
        <taxon>Embryophyta</taxon>
        <taxon>Tracheophyta</taxon>
        <taxon>Spermatophyta</taxon>
        <taxon>Magnoliopsida</taxon>
        <taxon>eudicotyledons</taxon>
        <taxon>Gunneridae</taxon>
        <taxon>Pentapetalae</taxon>
        <taxon>rosids</taxon>
        <taxon>malvids</taxon>
        <taxon>Myrtales</taxon>
        <taxon>Lythraceae</taxon>
        <taxon>Punica</taxon>
    </lineage>
</organism>
<gene>
    <name evidence="5" type="primary">LOC116204374</name>
</gene>